<keyword evidence="1" id="KW-0812">Transmembrane</keyword>
<dbReference type="RefSeq" id="WP_379834044.1">
    <property type="nucleotide sequence ID" value="NZ_JBHRYQ010000001.1"/>
</dbReference>
<organism evidence="2 3">
    <name type="scientific">Lacihabitans lacunae</name>
    <dbReference type="NCBI Taxonomy" id="1028214"/>
    <lineage>
        <taxon>Bacteria</taxon>
        <taxon>Pseudomonadati</taxon>
        <taxon>Bacteroidota</taxon>
        <taxon>Cytophagia</taxon>
        <taxon>Cytophagales</taxon>
        <taxon>Leadbetterellaceae</taxon>
        <taxon>Lacihabitans</taxon>
    </lineage>
</organism>
<evidence type="ECO:0000313" key="3">
    <source>
        <dbReference type="Proteomes" id="UP001595616"/>
    </source>
</evidence>
<evidence type="ECO:0000256" key="1">
    <source>
        <dbReference type="SAM" id="Phobius"/>
    </source>
</evidence>
<comment type="caution">
    <text evidence="2">The sequence shown here is derived from an EMBL/GenBank/DDBJ whole genome shotgun (WGS) entry which is preliminary data.</text>
</comment>
<proteinExistence type="predicted"/>
<keyword evidence="1" id="KW-1133">Transmembrane helix</keyword>
<sequence length="135" mass="15812">MKQKKNISDLLKEQAEFEHAAFDPKDQKIYEMIFEELSVKPELDIDVFFAQEVVETIEKQEEVKAKIWMYATHSLFFVLMCGVIFGTIFYLKKSSNVFLLESLSANFVYILLVTFVYFVIQTLDTLLVKNKNSFV</sequence>
<gene>
    <name evidence="2" type="ORF">ACFOOI_01150</name>
</gene>
<dbReference type="Proteomes" id="UP001595616">
    <property type="component" value="Unassembled WGS sequence"/>
</dbReference>
<feature type="transmembrane region" description="Helical" evidence="1">
    <location>
        <begin position="67"/>
        <end position="91"/>
    </location>
</feature>
<protein>
    <submittedName>
        <fullName evidence="2">Uncharacterized protein</fullName>
    </submittedName>
</protein>
<dbReference type="EMBL" id="JBHRYQ010000001">
    <property type="protein sequence ID" value="MFC3809246.1"/>
    <property type="molecule type" value="Genomic_DNA"/>
</dbReference>
<keyword evidence="3" id="KW-1185">Reference proteome</keyword>
<accession>A0ABV7YQV8</accession>
<evidence type="ECO:0000313" key="2">
    <source>
        <dbReference type="EMBL" id="MFC3809246.1"/>
    </source>
</evidence>
<feature type="transmembrane region" description="Helical" evidence="1">
    <location>
        <begin position="97"/>
        <end position="120"/>
    </location>
</feature>
<reference evidence="3" key="1">
    <citation type="journal article" date="2019" name="Int. J. Syst. Evol. Microbiol.">
        <title>The Global Catalogue of Microorganisms (GCM) 10K type strain sequencing project: providing services to taxonomists for standard genome sequencing and annotation.</title>
        <authorList>
            <consortium name="The Broad Institute Genomics Platform"/>
            <consortium name="The Broad Institute Genome Sequencing Center for Infectious Disease"/>
            <person name="Wu L."/>
            <person name="Ma J."/>
        </authorList>
    </citation>
    <scope>NUCLEOTIDE SEQUENCE [LARGE SCALE GENOMIC DNA]</scope>
    <source>
        <strain evidence="3">CECT 7956</strain>
    </source>
</reference>
<name>A0ABV7YQV8_9BACT</name>
<keyword evidence="1" id="KW-0472">Membrane</keyword>